<dbReference type="SMART" id="SM00283">
    <property type="entry name" value="MA"/>
    <property type="match status" value="1"/>
</dbReference>
<keyword evidence="3" id="KW-0812">Transmembrane</keyword>
<dbReference type="PANTHER" id="PTHR32089:SF112">
    <property type="entry name" value="LYSOZYME-LIKE PROTEIN-RELATED"/>
    <property type="match status" value="1"/>
</dbReference>
<dbReference type="Proteomes" id="UP000789707">
    <property type="component" value="Unassembled WGS sequence"/>
</dbReference>
<keyword evidence="1 2" id="KW-0807">Transducer</keyword>
<evidence type="ECO:0000256" key="1">
    <source>
        <dbReference type="ARBA" id="ARBA00023224"/>
    </source>
</evidence>
<dbReference type="EMBL" id="CAKKNS010000005">
    <property type="protein sequence ID" value="CAH0416984.1"/>
    <property type="molecule type" value="Genomic_DNA"/>
</dbReference>
<protein>
    <recommendedName>
        <fullName evidence="4">Methyl-accepting transducer domain-containing protein</fullName>
    </recommendedName>
</protein>
<keyword evidence="3" id="KW-0472">Membrane</keyword>
<evidence type="ECO:0000313" key="6">
    <source>
        <dbReference type="Proteomes" id="UP000789707"/>
    </source>
</evidence>
<dbReference type="PANTHER" id="PTHR32089">
    <property type="entry name" value="METHYL-ACCEPTING CHEMOTAXIS PROTEIN MCPB"/>
    <property type="match status" value="1"/>
</dbReference>
<reference evidence="5 6" key="1">
    <citation type="submission" date="2021-11" db="EMBL/GenBank/DDBJ databases">
        <authorList>
            <person name="Depoorter E."/>
        </authorList>
    </citation>
    <scope>NUCLEOTIDE SEQUENCE [LARGE SCALE GENOMIC DNA]</scope>
    <source>
        <strain evidence="5 6">LMG 24289</strain>
    </source>
</reference>
<dbReference type="InterPro" id="IPR004089">
    <property type="entry name" value="MCPsignal_dom"/>
</dbReference>
<dbReference type="Pfam" id="PF00015">
    <property type="entry name" value="MCPsignal"/>
    <property type="match status" value="1"/>
</dbReference>
<comment type="caution">
    <text evidence="5">The sequence shown here is derived from an EMBL/GenBank/DDBJ whole genome shotgun (WGS) entry which is preliminary data.</text>
</comment>
<name>A0ABM8Z6Z7_9LACO</name>
<feature type="domain" description="Methyl-accepting transducer" evidence="4">
    <location>
        <begin position="108"/>
        <end position="344"/>
    </location>
</feature>
<dbReference type="RefSeq" id="WP_230097019.1">
    <property type="nucleotide sequence ID" value="NZ_CAKKNS010000005.1"/>
</dbReference>
<gene>
    <name evidence="5" type="ORF">WFA24289_01301</name>
</gene>
<feature type="transmembrane region" description="Helical" evidence="3">
    <location>
        <begin position="45"/>
        <end position="63"/>
    </location>
</feature>
<keyword evidence="6" id="KW-1185">Reference proteome</keyword>
<keyword evidence="3" id="KW-1133">Transmembrane helix</keyword>
<dbReference type="PROSITE" id="PS50111">
    <property type="entry name" value="CHEMOTAXIS_TRANSDUC_2"/>
    <property type="match status" value="1"/>
</dbReference>
<dbReference type="SUPFAM" id="SSF58104">
    <property type="entry name" value="Methyl-accepting chemotaxis protein (MCP) signaling domain"/>
    <property type="match status" value="1"/>
</dbReference>
<organism evidence="5 6">
    <name type="scientific">Periweissella fabaria</name>
    <dbReference type="NCBI Taxonomy" id="546157"/>
    <lineage>
        <taxon>Bacteria</taxon>
        <taxon>Bacillati</taxon>
        <taxon>Bacillota</taxon>
        <taxon>Bacilli</taxon>
        <taxon>Lactobacillales</taxon>
        <taxon>Lactobacillaceae</taxon>
        <taxon>Periweissella</taxon>
    </lineage>
</organism>
<accession>A0ABM8Z6Z7</accession>
<evidence type="ECO:0000313" key="5">
    <source>
        <dbReference type="EMBL" id="CAH0416984.1"/>
    </source>
</evidence>
<feature type="transmembrane region" description="Helical" evidence="3">
    <location>
        <begin position="12"/>
        <end position="33"/>
    </location>
</feature>
<evidence type="ECO:0000259" key="4">
    <source>
        <dbReference type="PROSITE" id="PS50111"/>
    </source>
</evidence>
<evidence type="ECO:0000256" key="3">
    <source>
        <dbReference type="SAM" id="Phobius"/>
    </source>
</evidence>
<evidence type="ECO:0000256" key="2">
    <source>
        <dbReference type="PROSITE-ProRule" id="PRU00284"/>
    </source>
</evidence>
<dbReference type="Gene3D" id="1.10.287.950">
    <property type="entry name" value="Methyl-accepting chemotaxis protein"/>
    <property type="match status" value="1"/>
</dbReference>
<proteinExistence type="predicted"/>
<sequence>MVQKNSRKRAQVGRIINYSMPVITLLVGIIFLFSNGVTMGTLLTYSIIMVLCCVLAYSGLVLAKPTSTTPGAPALPTEAPVEAVVAEPTAEAGIPEATPVFDMQIAEHLAAAQEISTNLQTSLVALGGTNGHRTLAADEISKQIQALQAQVALVTESISTLGDFNREVVAADQTAITDLENLGTAWKADRDNSNQLIQEMVDMDQDVQSIVKIVSLINDISEQTNLLALNASIEAARAGEAGRGFAIVAEEVRDLAEQSGQSAKSITSIMEAIRTKSEHMVVALNESYSSNTERTTKLDDMVNDMQAILVKTDALGPQMATIGNGLAEMKTINGTLTQKMAQFGQREATQVSAKIAEVTNGLSEINANLAVIEARQASQNN</sequence>